<dbReference type="PANTHER" id="PTHR10161">
    <property type="entry name" value="TARTRATE-RESISTANT ACID PHOSPHATASE TYPE 5"/>
    <property type="match status" value="1"/>
</dbReference>
<dbReference type="EMBL" id="LN871599">
    <property type="protein sequence ID" value="CCF75356.1"/>
    <property type="molecule type" value="Genomic_DNA"/>
</dbReference>
<dbReference type="Gene3D" id="3.60.21.10">
    <property type="match status" value="1"/>
</dbReference>
<evidence type="ECO:0000256" key="4">
    <source>
        <dbReference type="SAM" id="SignalP"/>
    </source>
</evidence>
<dbReference type="VEuPathDB" id="PiroplasmaDB:BmR1_04g05790"/>
<keyword evidence="3" id="KW-1133">Transmembrane helix</keyword>
<organism evidence="6 7">
    <name type="scientific">Babesia microti (strain RI)</name>
    <dbReference type="NCBI Taxonomy" id="1133968"/>
    <lineage>
        <taxon>Eukaryota</taxon>
        <taxon>Sar</taxon>
        <taxon>Alveolata</taxon>
        <taxon>Apicomplexa</taxon>
        <taxon>Aconoidasida</taxon>
        <taxon>Piroplasmida</taxon>
        <taxon>Babesiidae</taxon>
        <taxon>Babesia</taxon>
    </lineage>
</organism>
<dbReference type="InterPro" id="IPR004843">
    <property type="entry name" value="Calcineurin-like_PHP"/>
</dbReference>
<evidence type="ECO:0000256" key="1">
    <source>
        <dbReference type="ARBA" id="ARBA00022729"/>
    </source>
</evidence>
<accession>I7IS62</accession>
<keyword evidence="3" id="KW-0472">Membrane</keyword>
<proteinExistence type="predicted"/>
<dbReference type="Proteomes" id="UP000002899">
    <property type="component" value="Chromosome IV"/>
</dbReference>
<keyword evidence="7" id="KW-1185">Reference proteome</keyword>
<feature type="transmembrane region" description="Helical" evidence="3">
    <location>
        <begin position="353"/>
        <end position="376"/>
    </location>
</feature>
<dbReference type="PANTHER" id="PTHR10161:SF14">
    <property type="entry name" value="TARTRATE-RESISTANT ACID PHOSPHATASE TYPE 5"/>
    <property type="match status" value="1"/>
</dbReference>
<feature type="domain" description="Calcineurin-like phosphoesterase" evidence="5">
    <location>
        <begin position="32"/>
        <end position="246"/>
    </location>
</feature>
<gene>
    <name evidence="6" type="ORF">BmR1_04g05790</name>
</gene>
<dbReference type="InterPro" id="IPR051558">
    <property type="entry name" value="Metallophosphoesterase_PAP"/>
</dbReference>
<dbReference type="SUPFAM" id="SSF56300">
    <property type="entry name" value="Metallo-dependent phosphatases"/>
    <property type="match status" value="1"/>
</dbReference>
<dbReference type="AlphaFoldDB" id="I7IS62"/>
<reference evidence="6 7" key="3">
    <citation type="journal article" date="2016" name="Sci. Rep.">
        <title>Genome-wide diversity and gene expression profiling of Babesia microti isolates identify polymorphic genes that mediate host-pathogen interactions.</title>
        <authorList>
            <person name="Silva J.C."/>
            <person name="Cornillot E."/>
            <person name="McCracken C."/>
            <person name="Usmani-Brown S."/>
            <person name="Dwivedi A."/>
            <person name="Ifeonu O.O."/>
            <person name="Crabtree J."/>
            <person name="Gotia H.T."/>
            <person name="Virji A.Z."/>
            <person name="Reynes C."/>
            <person name="Colinge J."/>
            <person name="Kumar V."/>
            <person name="Lawres L."/>
            <person name="Pazzi J.E."/>
            <person name="Pablo J.V."/>
            <person name="Hung C."/>
            <person name="Brancato J."/>
            <person name="Kumari P."/>
            <person name="Orvis J."/>
            <person name="Tretina K."/>
            <person name="Chibucos M."/>
            <person name="Ott S."/>
            <person name="Sadzewicz L."/>
            <person name="Sengamalay N."/>
            <person name="Shetty A.C."/>
            <person name="Su Q."/>
            <person name="Tallon L."/>
            <person name="Fraser C.M."/>
            <person name="Frutos R."/>
            <person name="Molina D.M."/>
            <person name="Krause P.J."/>
            <person name="Ben Mamoun C."/>
        </authorList>
    </citation>
    <scope>NUCLEOTIDE SEQUENCE [LARGE SCALE GENOMIC DNA]</scope>
    <source>
        <strain evidence="6 7">RI</strain>
    </source>
</reference>
<dbReference type="GO" id="GO:0003993">
    <property type="term" value="F:acid phosphatase activity"/>
    <property type="evidence" value="ECO:0007669"/>
    <property type="project" value="UniProtKB-EC"/>
</dbReference>
<sequence length="380" mass="42228">MMSRIYVIFPLLIKIVSCHMRFISLGNWGTNSSQQKTIAETLKKVVSDEHITFFVSPGSNFKHGVTSTQDILWKKAFEDVYNSTDKSMNLLFFTVMGSGDWLGDCNSQVAQPNFNGSEPNKNANDIQNGYPKWTIPNYWYHYFTHFTTTGNTLLSGHKDVGVGFIFIDTWVLSPSFPFNKIHDKAWLELETTLKIASKVVEFIIVVGDKPIYSSGSSKGDSYLEKKMLPLLKMANVDMYIAGHDHDMEVIQKDGISHIICGTGGSYGRKSLIKNDKSMFYSDKSGFCLHELSLEGITTKFINGNDGSVLYTHTQPIKTRKEMSKGNEIKYLSMLPPVVLTPIPTQVIVKDGDAFVKIVGSIGILIALGFATIAVAAKTAT</sequence>
<evidence type="ECO:0000259" key="5">
    <source>
        <dbReference type="Pfam" id="PF00149"/>
    </source>
</evidence>
<evidence type="ECO:0000256" key="3">
    <source>
        <dbReference type="SAM" id="Phobius"/>
    </source>
</evidence>
<reference evidence="6 7" key="1">
    <citation type="journal article" date="2012" name="Nucleic Acids Res.">
        <title>Sequencing of the smallest Apicomplexan genome from the human pathogen Babesia microti.</title>
        <authorList>
            <person name="Cornillot E."/>
            <person name="Hadj-Kaddour K."/>
            <person name="Dassouli A."/>
            <person name="Noel B."/>
            <person name="Ranwez V."/>
            <person name="Vacherie B."/>
            <person name="Augagneur Y."/>
            <person name="Bres V."/>
            <person name="Duclos A."/>
            <person name="Randazzo S."/>
            <person name="Carcy B."/>
            <person name="Debierre-Grockiego F."/>
            <person name="Delbecq S."/>
            <person name="Moubri-Menage K."/>
            <person name="Shams-Eldin H."/>
            <person name="Usmani-Brown S."/>
            <person name="Bringaud F."/>
            <person name="Wincker P."/>
            <person name="Vivares C.P."/>
            <person name="Schwarz R.T."/>
            <person name="Schetters T.P."/>
            <person name="Krause P.J."/>
            <person name="Gorenflot A."/>
            <person name="Berry V."/>
            <person name="Barbe V."/>
            <person name="Ben Mamoun C."/>
        </authorList>
    </citation>
    <scope>NUCLEOTIDE SEQUENCE [LARGE SCALE GENOMIC DNA]</scope>
    <source>
        <strain evidence="6 7">RI</strain>
    </source>
</reference>
<evidence type="ECO:0000256" key="2">
    <source>
        <dbReference type="ARBA" id="ARBA00022801"/>
    </source>
</evidence>
<dbReference type="InterPro" id="IPR029052">
    <property type="entry name" value="Metallo-depent_PP-like"/>
</dbReference>
<feature type="signal peptide" evidence="4">
    <location>
        <begin position="1"/>
        <end position="18"/>
    </location>
</feature>
<keyword evidence="2 6" id="KW-0378">Hydrolase</keyword>
<dbReference type="Pfam" id="PF00149">
    <property type="entry name" value="Metallophos"/>
    <property type="match status" value="1"/>
</dbReference>
<name>I7IS62_BABMR</name>
<evidence type="ECO:0000313" key="6">
    <source>
        <dbReference type="EMBL" id="CCF75356.1"/>
    </source>
</evidence>
<dbReference type="KEGG" id="bmic:BmR1_04g05790"/>
<dbReference type="OrthoDB" id="411211at2759"/>
<feature type="chain" id="PRO_5003710477" evidence="4">
    <location>
        <begin position="19"/>
        <end position="380"/>
    </location>
</feature>
<protein>
    <submittedName>
        <fullName evidence="6">BmGPI18, acid phosphatase</fullName>
        <ecNumber evidence="6">3.1.3.2</ecNumber>
    </submittedName>
</protein>
<keyword evidence="1 4" id="KW-0732">Signal</keyword>
<evidence type="ECO:0000313" key="7">
    <source>
        <dbReference type="Proteomes" id="UP000002899"/>
    </source>
</evidence>
<keyword evidence="3" id="KW-0812">Transmembrane</keyword>
<dbReference type="EC" id="3.1.3.2" evidence="6"/>
<dbReference type="RefSeq" id="XP_012649764.1">
    <property type="nucleotide sequence ID" value="XM_012794310.1"/>
</dbReference>
<reference evidence="6 7" key="2">
    <citation type="journal article" date="2013" name="PLoS ONE">
        <title>Whole genome mapping and re-organization of the nuclear and mitochondrial genomes of Babesia microti isolates.</title>
        <authorList>
            <person name="Cornillot E."/>
            <person name="Dassouli A."/>
            <person name="Garg A."/>
            <person name="Pachikara N."/>
            <person name="Randazzo S."/>
            <person name="Depoix D."/>
            <person name="Carcy B."/>
            <person name="Delbecq S."/>
            <person name="Frutos R."/>
            <person name="Silva J.C."/>
            <person name="Sutton R."/>
            <person name="Krause P.J."/>
            <person name="Mamoun C.B."/>
        </authorList>
    </citation>
    <scope>NUCLEOTIDE SEQUENCE [LARGE SCALE GENOMIC DNA]</scope>
    <source>
        <strain evidence="6 7">RI</strain>
    </source>
</reference>
<dbReference type="GeneID" id="24425803"/>